<evidence type="ECO:0000313" key="2">
    <source>
        <dbReference type="EMBL" id="KJV53831.1"/>
    </source>
</evidence>
<evidence type="ECO:0000313" key="3">
    <source>
        <dbReference type="EMBL" id="SPR08153.1"/>
    </source>
</evidence>
<dbReference type="InterPro" id="IPR038717">
    <property type="entry name" value="Tc1-like_DDE_dom"/>
</dbReference>
<reference evidence="5" key="3">
    <citation type="submission" date="2018-03" db="EMBL/GenBank/DDBJ databases">
        <authorList>
            <person name="Batty M. E."/>
            <person name="Batty M E."/>
        </authorList>
    </citation>
    <scope>NUCLEOTIDE SEQUENCE [LARGE SCALE GENOMIC DNA]</scope>
    <source>
        <strain evidence="5">Gilliam</strain>
    </source>
</reference>
<keyword evidence="5" id="KW-1185">Reference proteome</keyword>
<dbReference type="AlphaFoldDB" id="A0A0F3MDU1"/>
<protein>
    <submittedName>
        <fullName evidence="2">DDE superendonuclease family protein</fullName>
    </submittedName>
</protein>
<sequence length="53" mass="6224">MIDNPSFHKRPHLKTTIEKDGHVLDYLPFHFPDLNLLKKYFQANQAESNITVT</sequence>
<reference evidence="2 4" key="1">
    <citation type="submission" date="2015-02" db="EMBL/GenBank/DDBJ databases">
        <title>Genome Sequencing of Rickettsiales.</title>
        <authorList>
            <person name="Daugherty S.C."/>
            <person name="Su Q."/>
            <person name="Abolude K."/>
            <person name="Beier-Sexton M."/>
            <person name="Carlyon J.A."/>
            <person name="Carter R."/>
            <person name="Day N.P."/>
            <person name="Dumler S.J."/>
            <person name="Dyachenko V."/>
            <person name="Godinez A."/>
            <person name="Kurtti T.J."/>
            <person name="Lichay M."/>
            <person name="Mullins K.E."/>
            <person name="Ott S."/>
            <person name="Pappas-Brown V."/>
            <person name="Paris D.H."/>
            <person name="Patel P."/>
            <person name="Richards A.L."/>
            <person name="Sadzewicz L."/>
            <person name="Sears K."/>
            <person name="Seidman D."/>
            <person name="Sengamalay N."/>
            <person name="Stenos J."/>
            <person name="Tallon L.J."/>
            <person name="Vincent G."/>
            <person name="Fraser C.M."/>
            <person name="Munderloh U."/>
            <person name="Dunning-Hotopp J.C."/>
        </authorList>
    </citation>
    <scope>NUCLEOTIDE SEQUENCE [LARGE SCALE GENOMIC DNA]</scope>
    <source>
        <strain evidence="2 4">Gilliam</strain>
    </source>
</reference>
<feature type="domain" description="Tc1-like transposase DDE" evidence="1">
    <location>
        <begin position="2"/>
        <end position="43"/>
    </location>
</feature>
<dbReference type="Pfam" id="PF13358">
    <property type="entry name" value="DDE_3"/>
    <property type="match status" value="1"/>
</dbReference>
<dbReference type="EMBL" id="LANO01000003">
    <property type="protein sequence ID" value="KJV53831.1"/>
    <property type="molecule type" value="Genomic_DNA"/>
</dbReference>
<evidence type="ECO:0000313" key="4">
    <source>
        <dbReference type="Proteomes" id="UP000033769"/>
    </source>
</evidence>
<evidence type="ECO:0000259" key="1">
    <source>
        <dbReference type="Pfam" id="PF13358"/>
    </source>
</evidence>
<dbReference type="Proteomes" id="UP000033769">
    <property type="component" value="Unassembled WGS sequence"/>
</dbReference>
<proteinExistence type="predicted"/>
<reference evidence="3" key="2">
    <citation type="submission" date="2018-03" db="EMBL/GenBank/DDBJ databases">
        <authorList>
            <person name="Keele B.F."/>
        </authorList>
    </citation>
    <scope>NUCLEOTIDE SEQUENCE [LARGE SCALE GENOMIC DNA]</scope>
    <source>
        <strain evidence="3">Gilliam</strain>
    </source>
</reference>
<dbReference type="EMBL" id="LS398551">
    <property type="protein sequence ID" value="SPR08153.1"/>
    <property type="molecule type" value="Genomic_DNA"/>
</dbReference>
<evidence type="ECO:0000313" key="5">
    <source>
        <dbReference type="Proteomes" id="UP000244959"/>
    </source>
</evidence>
<keyword evidence="2" id="KW-0378">Hydrolase</keyword>
<dbReference type="RefSeq" id="WP_162551791.1">
    <property type="nucleotide sequence ID" value="NZ_LS398551.1"/>
</dbReference>
<keyword evidence="2" id="KW-0540">Nuclease</keyword>
<dbReference type="GO" id="GO:0004519">
    <property type="term" value="F:endonuclease activity"/>
    <property type="evidence" value="ECO:0007669"/>
    <property type="project" value="UniProtKB-KW"/>
</dbReference>
<keyword evidence="2" id="KW-0255">Endonuclease</keyword>
<dbReference type="Proteomes" id="UP000244959">
    <property type="component" value="Chromosome I"/>
</dbReference>
<accession>A0A0F3MDU1</accession>
<name>A0A0F3MDU1_ORITS</name>
<organism evidence="2 4">
    <name type="scientific">Orientia tsutsugamushi str. Gilliam</name>
    <dbReference type="NCBI Taxonomy" id="1359184"/>
    <lineage>
        <taxon>Bacteria</taxon>
        <taxon>Pseudomonadati</taxon>
        <taxon>Pseudomonadota</taxon>
        <taxon>Alphaproteobacteria</taxon>
        <taxon>Rickettsiales</taxon>
        <taxon>Rickettsiaceae</taxon>
        <taxon>Rickettsieae</taxon>
        <taxon>Orientia</taxon>
    </lineage>
</organism>
<gene>
    <name evidence="3" type="ORF">GILLIAM_01627</name>
    <name evidence="2" type="ORF">OTSGILL_0398</name>
</gene>
<dbReference type="PATRIC" id="fig|1359184.3.peg.1384"/>